<sequence length="59" mass="6849">MDRFLDLRFVIGLFFILTGLLLLLYGCFHPQETINLWSGGLFLIFGLFMAFLSFKVKQS</sequence>
<evidence type="ECO:0000313" key="2">
    <source>
        <dbReference type="EMBL" id="SEW44432.1"/>
    </source>
</evidence>
<dbReference type="EMBL" id="FOJG01000001">
    <property type="protein sequence ID" value="SEW44432.1"/>
    <property type="molecule type" value="Genomic_DNA"/>
</dbReference>
<keyword evidence="1" id="KW-0812">Transmembrane</keyword>
<keyword evidence="1" id="KW-1133">Transmembrane helix</keyword>
<evidence type="ECO:0000313" key="3">
    <source>
        <dbReference type="Proteomes" id="UP000199310"/>
    </source>
</evidence>
<name>A0A1I0RT57_9BACT</name>
<keyword evidence="3" id="KW-1185">Reference proteome</keyword>
<organism evidence="2 3">
    <name type="scientific">Chitinophaga arvensicola</name>
    <dbReference type="NCBI Taxonomy" id="29529"/>
    <lineage>
        <taxon>Bacteria</taxon>
        <taxon>Pseudomonadati</taxon>
        <taxon>Bacteroidota</taxon>
        <taxon>Chitinophagia</taxon>
        <taxon>Chitinophagales</taxon>
        <taxon>Chitinophagaceae</taxon>
        <taxon>Chitinophaga</taxon>
    </lineage>
</organism>
<dbReference type="RefSeq" id="WP_089896566.1">
    <property type="nucleotide sequence ID" value="NZ_FOJG01000001.1"/>
</dbReference>
<feature type="transmembrane region" description="Helical" evidence="1">
    <location>
        <begin position="7"/>
        <end position="28"/>
    </location>
</feature>
<keyword evidence="1" id="KW-0472">Membrane</keyword>
<dbReference type="STRING" id="29529.SAMN04488122_3328"/>
<dbReference type="Proteomes" id="UP000199310">
    <property type="component" value="Unassembled WGS sequence"/>
</dbReference>
<proteinExistence type="predicted"/>
<dbReference type="AlphaFoldDB" id="A0A1I0RT57"/>
<feature type="transmembrane region" description="Helical" evidence="1">
    <location>
        <begin position="34"/>
        <end position="54"/>
    </location>
</feature>
<gene>
    <name evidence="2" type="ORF">SAMN04488122_3328</name>
</gene>
<accession>A0A1I0RT57</accession>
<reference evidence="3" key="1">
    <citation type="submission" date="2016-10" db="EMBL/GenBank/DDBJ databases">
        <authorList>
            <person name="Varghese N."/>
            <person name="Submissions S."/>
        </authorList>
    </citation>
    <scope>NUCLEOTIDE SEQUENCE [LARGE SCALE GENOMIC DNA]</scope>
    <source>
        <strain evidence="3">DSM 3695</strain>
    </source>
</reference>
<protein>
    <submittedName>
        <fullName evidence="2">Uncharacterized protein</fullName>
    </submittedName>
</protein>
<dbReference type="PROSITE" id="PS51257">
    <property type="entry name" value="PROKAR_LIPOPROTEIN"/>
    <property type="match status" value="1"/>
</dbReference>
<evidence type="ECO:0000256" key="1">
    <source>
        <dbReference type="SAM" id="Phobius"/>
    </source>
</evidence>